<dbReference type="RefSeq" id="XP_025547107.1">
    <property type="nucleotide sequence ID" value="XM_025696510.1"/>
</dbReference>
<feature type="domain" description="YjeF C-terminal" evidence="7">
    <location>
        <begin position="1"/>
        <end position="292"/>
    </location>
</feature>
<keyword evidence="5" id="KW-0456">Lyase</keyword>
<keyword evidence="8" id="KW-0418">Kinase</keyword>
<evidence type="ECO:0000256" key="1">
    <source>
        <dbReference type="ARBA" id="ARBA00022741"/>
    </source>
</evidence>
<evidence type="ECO:0000256" key="4">
    <source>
        <dbReference type="ARBA" id="ARBA00023027"/>
    </source>
</evidence>
<name>A0A395HKK8_ASPHC</name>
<keyword evidence="8" id="KW-0808">Transferase</keyword>
<dbReference type="Pfam" id="PF01256">
    <property type="entry name" value="Carb_kinase"/>
    <property type="match status" value="1"/>
</dbReference>
<dbReference type="GO" id="GO:0005524">
    <property type="term" value="F:ATP binding"/>
    <property type="evidence" value="ECO:0007669"/>
    <property type="project" value="UniProtKB-KW"/>
</dbReference>
<dbReference type="EMBL" id="KZ824322">
    <property type="protein sequence ID" value="RAL07953.1"/>
    <property type="molecule type" value="Genomic_DNA"/>
</dbReference>
<dbReference type="GeneID" id="37200799"/>
<comment type="catalytic activity">
    <reaction evidence="6">
        <text>(6S)-NADPHX + ATP = ADP + phosphate + NADPH + H(+)</text>
        <dbReference type="Rhea" id="RHEA:32231"/>
        <dbReference type="ChEBI" id="CHEBI:15378"/>
        <dbReference type="ChEBI" id="CHEBI:30616"/>
        <dbReference type="ChEBI" id="CHEBI:43474"/>
        <dbReference type="ChEBI" id="CHEBI:57783"/>
        <dbReference type="ChEBI" id="CHEBI:64076"/>
        <dbReference type="ChEBI" id="CHEBI:456216"/>
        <dbReference type="EC" id="4.2.1.93"/>
    </reaction>
</comment>
<evidence type="ECO:0000256" key="6">
    <source>
        <dbReference type="ARBA" id="ARBA00047472"/>
    </source>
</evidence>
<dbReference type="CDD" id="cd01171">
    <property type="entry name" value="YXKO-related"/>
    <property type="match status" value="1"/>
</dbReference>
<dbReference type="AlphaFoldDB" id="A0A395HKK8"/>
<dbReference type="Proteomes" id="UP000248961">
    <property type="component" value="Unassembled WGS sequence"/>
</dbReference>
<evidence type="ECO:0000313" key="9">
    <source>
        <dbReference type="Proteomes" id="UP000248961"/>
    </source>
</evidence>
<dbReference type="Gene3D" id="3.40.1190.20">
    <property type="match status" value="1"/>
</dbReference>
<evidence type="ECO:0000256" key="2">
    <source>
        <dbReference type="ARBA" id="ARBA00022840"/>
    </source>
</evidence>
<evidence type="ECO:0000259" key="7">
    <source>
        <dbReference type="PROSITE" id="PS51383"/>
    </source>
</evidence>
<organism evidence="8 9">
    <name type="scientific">Aspergillus homomorphus (strain CBS 101889)</name>
    <dbReference type="NCBI Taxonomy" id="1450537"/>
    <lineage>
        <taxon>Eukaryota</taxon>
        <taxon>Fungi</taxon>
        <taxon>Dikarya</taxon>
        <taxon>Ascomycota</taxon>
        <taxon>Pezizomycotina</taxon>
        <taxon>Eurotiomycetes</taxon>
        <taxon>Eurotiomycetidae</taxon>
        <taxon>Eurotiales</taxon>
        <taxon>Aspergillaceae</taxon>
        <taxon>Aspergillus</taxon>
        <taxon>Aspergillus subgen. Circumdati</taxon>
    </lineage>
</organism>
<accession>A0A395HKK8</accession>
<evidence type="ECO:0000256" key="3">
    <source>
        <dbReference type="ARBA" id="ARBA00022857"/>
    </source>
</evidence>
<dbReference type="GO" id="GO:0016301">
    <property type="term" value="F:kinase activity"/>
    <property type="evidence" value="ECO:0007669"/>
    <property type="project" value="UniProtKB-KW"/>
</dbReference>
<evidence type="ECO:0000256" key="5">
    <source>
        <dbReference type="ARBA" id="ARBA00023239"/>
    </source>
</evidence>
<dbReference type="GO" id="GO:0047453">
    <property type="term" value="F:ATP-dependent NAD(P)H-hydrate dehydratase activity"/>
    <property type="evidence" value="ECO:0007669"/>
    <property type="project" value="UniProtKB-EC"/>
</dbReference>
<dbReference type="VEuPathDB" id="FungiDB:BO97DRAFT_418169"/>
<dbReference type="PANTHER" id="PTHR12592">
    <property type="entry name" value="ATP-DEPENDENT (S)-NAD(P)H-HYDRATE DEHYDRATASE FAMILY MEMBER"/>
    <property type="match status" value="1"/>
</dbReference>
<keyword evidence="2" id="KW-0067">ATP-binding</keyword>
<gene>
    <name evidence="8" type="ORF">BO97DRAFT_418169</name>
</gene>
<keyword evidence="4" id="KW-0520">NAD</keyword>
<dbReference type="STRING" id="1450537.A0A395HKK8"/>
<proteinExistence type="predicted"/>
<protein>
    <submittedName>
        <fullName evidence="8">Ribokinase-like protein</fullName>
    </submittedName>
</protein>
<keyword evidence="3" id="KW-0521">NADP</keyword>
<keyword evidence="9" id="KW-1185">Reference proteome</keyword>
<dbReference type="PANTHER" id="PTHR12592:SF0">
    <property type="entry name" value="ATP-DEPENDENT (S)-NAD(P)H-HYDRATE DEHYDRATASE"/>
    <property type="match status" value="1"/>
</dbReference>
<sequence>MASGALAHLTLSQTHVFCEESAAPVIKSYSLDPMVHPLLPSSNTTTRNADLIDMKELVGPIINMLSSLYCLVIGPGLGTVPITWQPVSEVMRKARGRLIPFVLDADGLKLVKKMLDLVKAVALDIEKIMSESPDKTDDYRAQDAKIVGKLAEALGGVTILRKGSYDVILNGLASLIQDTEGGMKHSGGQGDTLKGSLGTLMSWGASYHDRLWDSGENDSDQGSGGRIPLMKKRDIEREIESDMRLSPTAFCLLVAWAGSGITRECSRGVYKAEGCSMQASDLTSQVHDSFLL</sequence>
<dbReference type="InterPro" id="IPR000631">
    <property type="entry name" value="CARKD"/>
</dbReference>
<dbReference type="PROSITE" id="PS51383">
    <property type="entry name" value="YJEF_C_3"/>
    <property type="match status" value="1"/>
</dbReference>
<evidence type="ECO:0000313" key="8">
    <source>
        <dbReference type="EMBL" id="RAL07953.1"/>
    </source>
</evidence>
<dbReference type="InterPro" id="IPR029056">
    <property type="entry name" value="Ribokinase-like"/>
</dbReference>
<dbReference type="SUPFAM" id="SSF53613">
    <property type="entry name" value="Ribokinase-like"/>
    <property type="match status" value="1"/>
</dbReference>
<dbReference type="OrthoDB" id="8110916at2759"/>
<keyword evidence="1" id="KW-0547">Nucleotide-binding</keyword>
<dbReference type="GO" id="GO:0110051">
    <property type="term" value="P:metabolite repair"/>
    <property type="evidence" value="ECO:0007669"/>
    <property type="project" value="TreeGrafter"/>
</dbReference>
<reference evidence="8 9" key="1">
    <citation type="submission" date="2018-02" db="EMBL/GenBank/DDBJ databases">
        <title>The genomes of Aspergillus section Nigri reveals drivers in fungal speciation.</title>
        <authorList>
            <consortium name="DOE Joint Genome Institute"/>
            <person name="Vesth T.C."/>
            <person name="Nybo J."/>
            <person name="Theobald S."/>
            <person name="Brandl J."/>
            <person name="Frisvad J.C."/>
            <person name="Nielsen K.F."/>
            <person name="Lyhne E.K."/>
            <person name="Kogle M.E."/>
            <person name="Kuo A."/>
            <person name="Riley R."/>
            <person name="Clum A."/>
            <person name="Nolan M."/>
            <person name="Lipzen A."/>
            <person name="Salamov A."/>
            <person name="Henrissat B."/>
            <person name="Wiebenga A."/>
            <person name="De vries R.P."/>
            <person name="Grigoriev I.V."/>
            <person name="Mortensen U.H."/>
            <person name="Andersen M.R."/>
            <person name="Baker S.E."/>
        </authorList>
    </citation>
    <scope>NUCLEOTIDE SEQUENCE [LARGE SCALE GENOMIC DNA]</scope>
    <source>
        <strain evidence="8 9">CBS 101889</strain>
    </source>
</reference>